<evidence type="ECO:0000256" key="1">
    <source>
        <dbReference type="SAM" id="MobiDB-lite"/>
    </source>
</evidence>
<comment type="caution">
    <text evidence="2">The sequence shown here is derived from an EMBL/GenBank/DDBJ whole genome shotgun (WGS) entry which is preliminary data.</text>
</comment>
<dbReference type="OrthoDB" id="3942770at2759"/>
<name>A0A8K0KTU0_9PEZI</name>
<organism evidence="2 3">
    <name type="scientific">Elsinoe batatas</name>
    <dbReference type="NCBI Taxonomy" id="2601811"/>
    <lineage>
        <taxon>Eukaryota</taxon>
        <taxon>Fungi</taxon>
        <taxon>Dikarya</taxon>
        <taxon>Ascomycota</taxon>
        <taxon>Pezizomycotina</taxon>
        <taxon>Dothideomycetes</taxon>
        <taxon>Dothideomycetidae</taxon>
        <taxon>Myriangiales</taxon>
        <taxon>Elsinoaceae</taxon>
        <taxon>Elsinoe</taxon>
    </lineage>
</organism>
<dbReference type="Proteomes" id="UP000809789">
    <property type="component" value="Unassembled WGS sequence"/>
</dbReference>
<feature type="region of interest" description="Disordered" evidence="1">
    <location>
        <begin position="40"/>
        <end position="87"/>
    </location>
</feature>
<keyword evidence="3" id="KW-1185">Reference proteome</keyword>
<evidence type="ECO:0000313" key="3">
    <source>
        <dbReference type="Proteomes" id="UP000809789"/>
    </source>
</evidence>
<reference evidence="2" key="1">
    <citation type="submission" date="2021-07" db="EMBL/GenBank/DDBJ databases">
        <title>Elsinoe batatas strain:CRI-CJ2 Genome sequencing and assembly.</title>
        <authorList>
            <person name="Huang L."/>
        </authorList>
    </citation>
    <scope>NUCLEOTIDE SEQUENCE</scope>
    <source>
        <strain evidence="2">CRI-CJ2</strain>
    </source>
</reference>
<dbReference type="EMBL" id="JAESVG020000010">
    <property type="protein sequence ID" value="KAG8623062.1"/>
    <property type="molecule type" value="Genomic_DNA"/>
</dbReference>
<gene>
    <name evidence="2" type="ORF">KVT40_008038</name>
</gene>
<feature type="compositionally biased region" description="Pro residues" evidence="1">
    <location>
        <begin position="63"/>
        <end position="73"/>
    </location>
</feature>
<accession>A0A8K0KTU0</accession>
<evidence type="ECO:0000313" key="2">
    <source>
        <dbReference type="EMBL" id="KAG8623062.1"/>
    </source>
</evidence>
<dbReference type="AlphaFoldDB" id="A0A8K0KTU0"/>
<protein>
    <submittedName>
        <fullName evidence="2">Uncharacterized protein</fullName>
    </submittedName>
</protein>
<sequence length="355" mass="39505">MPYLDDRHLYIGLGLTLLLSTRLISLALQRTTTLNLIHHSQSNPHAAPHPNPHSLPHSRPDDLPPSSPDPTPSLPLSSLSTLSSSPNPDIARSATRLLLERLAFSPSARSSFIDDVFSPDPHIRQQAKYLADLYGKFYPYEGESENPLVPWRGLLGRGNVASETPAERTVRRAYALAKGMEGRDGGDAMGRLRRLSGAWTGGRRGVVVCQKMREGQVVVWIEVMKGLAERGWDVGSVALGARLIGEARGMEGLEAGEVWEVLKGDWLERSRRGQSGEGLRLARWDDEDDEADIGWGGIDGDASNLPLARVERRPRFHEGMEVEHIRRRRREAMVLHEGEGVVDRDDIIQRYTNDE</sequence>
<proteinExistence type="predicted"/>
<feature type="compositionally biased region" description="Low complexity" evidence="1">
    <location>
        <begin position="74"/>
        <end position="87"/>
    </location>
</feature>